<gene>
    <name evidence="13" type="ORF">HZF05_20145</name>
</gene>
<comment type="similarity">
    <text evidence="4 11">Belongs to the MoeA family.</text>
</comment>
<dbReference type="InterPro" id="IPR005110">
    <property type="entry name" value="MoeA_linker/N"/>
</dbReference>
<proteinExistence type="inferred from homology"/>
<comment type="catalytic activity">
    <reaction evidence="10">
        <text>adenylyl-molybdopterin + molybdate = Mo-molybdopterin + AMP + H(+)</text>
        <dbReference type="Rhea" id="RHEA:35047"/>
        <dbReference type="ChEBI" id="CHEBI:15378"/>
        <dbReference type="ChEBI" id="CHEBI:36264"/>
        <dbReference type="ChEBI" id="CHEBI:62727"/>
        <dbReference type="ChEBI" id="CHEBI:71302"/>
        <dbReference type="ChEBI" id="CHEBI:456215"/>
        <dbReference type="EC" id="2.10.1.1"/>
    </reaction>
</comment>
<keyword evidence="5 11" id="KW-0500">Molybdenum</keyword>
<evidence type="ECO:0000256" key="3">
    <source>
        <dbReference type="ARBA" id="ARBA00005046"/>
    </source>
</evidence>
<dbReference type="AlphaFoldDB" id="A0A838LC15"/>
<dbReference type="PANTHER" id="PTHR10192">
    <property type="entry name" value="MOLYBDOPTERIN BIOSYNTHESIS PROTEIN"/>
    <property type="match status" value="1"/>
</dbReference>
<comment type="function">
    <text evidence="2 11">Catalyzes the insertion of molybdate into adenylated molybdopterin with the concomitant release of AMP.</text>
</comment>
<feature type="domain" description="MoaB/Mog" evidence="12">
    <location>
        <begin position="176"/>
        <end position="314"/>
    </location>
</feature>
<comment type="cofactor">
    <cofactor evidence="1 11">
        <name>Mg(2+)</name>
        <dbReference type="ChEBI" id="CHEBI:18420"/>
    </cofactor>
</comment>
<dbReference type="EC" id="2.10.1.1" evidence="11"/>
<dbReference type="GO" id="GO:0005829">
    <property type="term" value="C:cytosol"/>
    <property type="evidence" value="ECO:0007669"/>
    <property type="project" value="TreeGrafter"/>
</dbReference>
<evidence type="ECO:0000256" key="8">
    <source>
        <dbReference type="ARBA" id="ARBA00022842"/>
    </source>
</evidence>
<dbReference type="FunFam" id="3.40.980.10:FF:000004">
    <property type="entry name" value="Molybdopterin molybdenumtransferase"/>
    <property type="match status" value="1"/>
</dbReference>
<evidence type="ECO:0000256" key="6">
    <source>
        <dbReference type="ARBA" id="ARBA00022679"/>
    </source>
</evidence>
<keyword evidence="7 11" id="KW-0479">Metal-binding</keyword>
<dbReference type="CDD" id="cd00887">
    <property type="entry name" value="MoeA"/>
    <property type="match status" value="1"/>
</dbReference>
<keyword evidence="8 11" id="KW-0460">Magnesium</keyword>
<sequence length="395" mass="41077">MSLLPVTDAQARLLALASPLPVETVSLVDAVGRWSVEDVLARRDQPSHDLSAMDGYAIRYAERPGPWTVVGESAAGAGYDRPLRPREAARIFTGAPVPEGADCVLVQEEAARDGDRLSMTGEGPRRIGGNIRPRAMDFGRDALLVTAGTRIDARHVALAGIGGHGTIAVRRRPRIALISTGDELVPLGAPTPGASLPASNAAMLAALLADRPAEVRDHGVVPDDLDRIARAFRDAAAEADIIVTTGGVSVGARDLVRPALERAGATLDFWRVAMKPGKPLLAGTLGDAIVLGLPGNPVSAYVTACLFLLPLIARMGGAVDALPKTRTVTLGAALPANGERQDYLRARIENGRAFAPDGQDSAALVALAAADGLIVRPPHVPPAEIGDSAEMLDLG</sequence>
<evidence type="ECO:0000313" key="14">
    <source>
        <dbReference type="Proteomes" id="UP000570166"/>
    </source>
</evidence>
<keyword evidence="9 11" id="KW-0501">Molybdenum cofactor biosynthesis</keyword>
<evidence type="ECO:0000256" key="2">
    <source>
        <dbReference type="ARBA" id="ARBA00002901"/>
    </source>
</evidence>
<dbReference type="NCBIfam" id="NF045515">
    <property type="entry name" value="Glp_gephyrin"/>
    <property type="match status" value="1"/>
</dbReference>
<dbReference type="Gene3D" id="2.40.340.10">
    <property type="entry name" value="MoeA, C-terminal, domain IV"/>
    <property type="match status" value="1"/>
</dbReference>
<dbReference type="Pfam" id="PF00994">
    <property type="entry name" value="MoCF_biosynth"/>
    <property type="match status" value="1"/>
</dbReference>
<dbReference type="UniPathway" id="UPA00344"/>
<dbReference type="Gene3D" id="3.40.980.10">
    <property type="entry name" value="MoaB/Mog-like domain"/>
    <property type="match status" value="1"/>
</dbReference>
<evidence type="ECO:0000256" key="9">
    <source>
        <dbReference type="ARBA" id="ARBA00023150"/>
    </source>
</evidence>
<evidence type="ECO:0000313" key="13">
    <source>
        <dbReference type="EMBL" id="MBA2936400.1"/>
    </source>
</evidence>
<dbReference type="SUPFAM" id="SSF63882">
    <property type="entry name" value="MoeA N-terminal region -like"/>
    <property type="match status" value="1"/>
</dbReference>
<evidence type="ECO:0000259" key="12">
    <source>
        <dbReference type="SMART" id="SM00852"/>
    </source>
</evidence>
<keyword evidence="14" id="KW-1185">Reference proteome</keyword>
<dbReference type="SUPFAM" id="SSF63867">
    <property type="entry name" value="MoeA C-terminal domain-like"/>
    <property type="match status" value="1"/>
</dbReference>
<dbReference type="SMART" id="SM00852">
    <property type="entry name" value="MoCF_biosynth"/>
    <property type="match status" value="1"/>
</dbReference>
<evidence type="ECO:0000256" key="10">
    <source>
        <dbReference type="ARBA" id="ARBA00047317"/>
    </source>
</evidence>
<reference evidence="13 14" key="1">
    <citation type="submission" date="2020-07" db="EMBL/GenBank/DDBJ databases">
        <authorList>
            <person name="Sun Q."/>
        </authorList>
    </citation>
    <scope>NUCLEOTIDE SEQUENCE [LARGE SCALE GENOMIC DNA]</scope>
    <source>
        <strain evidence="13 14">CGMCC 1.13654</strain>
    </source>
</reference>
<evidence type="ECO:0000256" key="4">
    <source>
        <dbReference type="ARBA" id="ARBA00010763"/>
    </source>
</evidence>
<comment type="pathway">
    <text evidence="3 11">Cofactor biosynthesis; molybdopterin biosynthesis.</text>
</comment>
<dbReference type="Gene3D" id="2.170.190.11">
    <property type="entry name" value="Molybdopterin biosynthesis moea protein, domain 3"/>
    <property type="match status" value="1"/>
</dbReference>
<dbReference type="GO" id="GO:0061599">
    <property type="term" value="F:molybdopterin molybdotransferase activity"/>
    <property type="evidence" value="ECO:0007669"/>
    <property type="project" value="UniProtKB-UniRule"/>
</dbReference>
<dbReference type="InterPro" id="IPR001453">
    <property type="entry name" value="MoaB/Mog_dom"/>
</dbReference>
<dbReference type="Proteomes" id="UP000570166">
    <property type="component" value="Unassembled WGS sequence"/>
</dbReference>
<dbReference type="GO" id="GO:0006777">
    <property type="term" value="P:Mo-molybdopterin cofactor biosynthetic process"/>
    <property type="evidence" value="ECO:0007669"/>
    <property type="project" value="UniProtKB-UniRule"/>
</dbReference>
<dbReference type="SUPFAM" id="SSF53218">
    <property type="entry name" value="Molybdenum cofactor biosynthesis proteins"/>
    <property type="match status" value="1"/>
</dbReference>
<dbReference type="Pfam" id="PF03453">
    <property type="entry name" value="MoeA_N"/>
    <property type="match status" value="1"/>
</dbReference>
<dbReference type="Gene3D" id="3.90.105.10">
    <property type="entry name" value="Molybdopterin biosynthesis moea protein, domain 2"/>
    <property type="match status" value="1"/>
</dbReference>
<evidence type="ECO:0000256" key="1">
    <source>
        <dbReference type="ARBA" id="ARBA00001946"/>
    </source>
</evidence>
<dbReference type="GO" id="GO:0046872">
    <property type="term" value="F:metal ion binding"/>
    <property type="evidence" value="ECO:0007669"/>
    <property type="project" value="UniProtKB-UniRule"/>
</dbReference>
<evidence type="ECO:0000256" key="7">
    <source>
        <dbReference type="ARBA" id="ARBA00022723"/>
    </source>
</evidence>
<protein>
    <recommendedName>
        <fullName evidence="11">Molybdopterin molybdenumtransferase</fullName>
        <ecNumber evidence="11">2.10.1.1</ecNumber>
    </recommendedName>
</protein>
<dbReference type="InterPro" id="IPR036135">
    <property type="entry name" value="MoeA_linker/N_sf"/>
</dbReference>
<dbReference type="RefSeq" id="WP_160364253.1">
    <property type="nucleotide sequence ID" value="NZ_JACEIB010000027.1"/>
</dbReference>
<dbReference type="InterPro" id="IPR038987">
    <property type="entry name" value="MoeA-like"/>
</dbReference>
<keyword evidence="6 11" id="KW-0808">Transferase</keyword>
<dbReference type="InterPro" id="IPR036425">
    <property type="entry name" value="MoaB/Mog-like_dom_sf"/>
</dbReference>
<dbReference type="EMBL" id="JACEIB010000027">
    <property type="protein sequence ID" value="MBA2936400.1"/>
    <property type="molecule type" value="Genomic_DNA"/>
</dbReference>
<accession>A0A838LC15</accession>
<evidence type="ECO:0000256" key="11">
    <source>
        <dbReference type="RuleBase" id="RU365090"/>
    </source>
</evidence>
<dbReference type="PANTHER" id="PTHR10192:SF5">
    <property type="entry name" value="GEPHYRIN"/>
    <property type="match status" value="1"/>
</dbReference>
<dbReference type="Pfam" id="PF03454">
    <property type="entry name" value="MoeA_C"/>
    <property type="match status" value="1"/>
</dbReference>
<comment type="caution">
    <text evidence="13">The sequence shown here is derived from an EMBL/GenBank/DDBJ whole genome shotgun (WGS) entry which is preliminary data.</text>
</comment>
<dbReference type="InterPro" id="IPR036688">
    <property type="entry name" value="MoeA_C_domain_IV_sf"/>
</dbReference>
<evidence type="ECO:0000256" key="5">
    <source>
        <dbReference type="ARBA" id="ARBA00022505"/>
    </source>
</evidence>
<name>A0A838LC15_9SPHN</name>
<organism evidence="13 14">
    <name type="scientific">Sphingomonas chungangi</name>
    <dbReference type="NCBI Taxonomy" id="2683589"/>
    <lineage>
        <taxon>Bacteria</taxon>
        <taxon>Pseudomonadati</taxon>
        <taxon>Pseudomonadota</taxon>
        <taxon>Alphaproteobacteria</taxon>
        <taxon>Sphingomonadales</taxon>
        <taxon>Sphingomonadaceae</taxon>
        <taxon>Sphingomonas</taxon>
    </lineage>
</organism>
<dbReference type="InterPro" id="IPR005111">
    <property type="entry name" value="MoeA_C_domain_IV"/>
</dbReference>
<dbReference type="NCBIfam" id="TIGR00177">
    <property type="entry name" value="molyb_syn"/>
    <property type="match status" value="1"/>
</dbReference>